<protein>
    <submittedName>
        <fullName evidence="2">Uncharacterized protein</fullName>
    </submittedName>
</protein>
<evidence type="ECO:0000256" key="1">
    <source>
        <dbReference type="SAM" id="MobiDB-lite"/>
    </source>
</evidence>
<dbReference type="EMBL" id="OIVN01002110">
    <property type="protein sequence ID" value="SPD00615.1"/>
    <property type="molecule type" value="Genomic_DNA"/>
</dbReference>
<feature type="compositionally biased region" description="Acidic residues" evidence="1">
    <location>
        <begin position="171"/>
        <end position="200"/>
    </location>
</feature>
<feature type="region of interest" description="Disordered" evidence="1">
    <location>
        <begin position="166"/>
        <end position="224"/>
    </location>
</feature>
<sequence length="259" mass="29028">MVVPNLPFLVGFGSCRRRSHNGLLKTSIFIAYVLPMPLISWPMKHTLSNEDEVDPVCMKGYKYLVKGEEKETGDRLETHTHVIMVWHIATSICETECKLANLQMESEHFIVANALSKYYAYLVAFAPRFLPDHSYIAEVLFDLVVQEARDVLNGCNSATSKYEKMKKIGEDEGGEDEGGEDEGGEDEGGEDEGDEDEGDPGENIITIGEDEGGEDKGVEEEGDLGENIVKRGAILANHLITRIEDNERRWKILAEFWQT</sequence>
<dbReference type="PANTHER" id="PTHR31325">
    <property type="entry name" value="OS01G0798800 PROTEIN-RELATED"/>
    <property type="match status" value="1"/>
</dbReference>
<feature type="compositionally biased region" description="Acidic residues" evidence="1">
    <location>
        <begin position="208"/>
        <end position="224"/>
    </location>
</feature>
<gene>
    <name evidence="2" type="ORF">FSB_LOCUS28497</name>
</gene>
<proteinExistence type="predicted"/>
<reference evidence="2" key="1">
    <citation type="submission" date="2018-02" db="EMBL/GenBank/DDBJ databases">
        <authorList>
            <person name="Cohen D.B."/>
            <person name="Kent A.D."/>
        </authorList>
    </citation>
    <scope>NUCLEOTIDE SEQUENCE</scope>
</reference>
<name>A0A2N9GM10_FAGSY</name>
<evidence type="ECO:0000313" key="2">
    <source>
        <dbReference type="EMBL" id="SPD00615.1"/>
    </source>
</evidence>
<organism evidence="2">
    <name type="scientific">Fagus sylvatica</name>
    <name type="common">Beechnut</name>
    <dbReference type="NCBI Taxonomy" id="28930"/>
    <lineage>
        <taxon>Eukaryota</taxon>
        <taxon>Viridiplantae</taxon>
        <taxon>Streptophyta</taxon>
        <taxon>Embryophyta</taxon>
        <taxon>Tracheophyta</taxon>
        <taxon>Spermatophyta</taxon>
        <taxon>Magnoliopsida</taxon>
        <taxon>eudicotyledons</taxon>
        <taxon>Gunneridae</taxon>
        <taxon>Pentapetalae</taxon>
        <taxon>rosids</taxon>
        <taxon>fabids</taxon>
        <taxon>Fagales</taxon>
        <taxon>Fagaceae</taxon>
        <taxon>Fagus</taxon>
    </lineage>
</organism>
<dbReference type="AlphaFoldDB" id="A0A2N9GM10"/>
<accession>A0A2N9GM10</accession>